<protein>
    <submittedName>
        <fullName evidence="3">Glycopeptide antibiotics resistance protein</fullName>
    </submittedName>
</protein>
<feature type="transmembrane region" description="Helical" evidence="1">
    <location>
        <begin position="82"/>
        <end position="104"/>
    </location>
</feature>
<sequence length="144" mass="15636">MRAFPVPSRSRVLAGAAAGVYLVVLGAVVLWPVHLEQYLGFVYETLYGVVPTAASVDIDFLLNIVFFVPFGVLLARVLPRRPWLLLAIAWVVPLLVEIAQGVFLPGRTSSAIDVFANTLGGIGGAVAVGARRRFLTRRSTRRHP</sequence>
<dbReference type="InterPro" id="IPR006976">
    <property type="entry name" value="VanZ-like"/>
</dbReference>
<organism evidence="3 4">
    <name type="scientific">Microbacterium trichothecenolyticum</name>
    <name type="common">Aureobacterium trichothecenolyticum</name>
    <dbReference type="NCBI Taxonomy" id="69370"/>
    <lineage>
        <taxon>Bacteria</taxon>
        <taxon>Bacillati</taxon>
        <taxon>Actinomycetota</taxon>
        <taxon>Actinomycetes</taxon>
        <taxon>Micrococcales</taxon>
        <taxon>Microbacteriaceae</taxon>
        <taxon>Microbacterium</taxon>
    </lineage>
</organism>
<keyword evidence="1" id="KW-0472">Membrane</keyword>
<dbReference type="RefSeq" id="WP_307482538.1">
    <property type="nucleotide sequence ID" value="NZ_JAUTBF010000001.1"/>
</dbReference>
<gene>
    <name evidence="3" type="ORF">QE412_001815</name>
</gene>
<keyword evidence="1" id="KW-0812">Transmembrane</keyword>
<evidence type="ECO:0000313" key="4">
    <source>
        <dbReference type="Proteomes" id="UP001226691"/>
    </source>
</evidence>
<evidence type="ECO:0000313" key="3">
    <source>
        <dbReference type="EMBL" id="MDQ1123242.1"/>
    </source>
</evidence>
<reference evidence="3 4" key="1">
    <citation type="submission" date="2023-07" db="EMBL/GenBank/DDBJ databases">
        <title>Functional and genomic diversity of the sorghum phyllosphere microbiome.</title>
        <authorList>
            <person name="Shade A."/>
        </authorList>
    </citation>
    <scope>NUCLEOTIDE SEQUENCE [LARGE SCALE GENOMIC DNA]</scope>
    <source>
        <strain evidence="3 4">SORGH_AS_1207</strain>
    </source>
</reference>
<feature type="domain" description="VanZ-like" evidence="2">
    <location>
        <begin position="42"/>
        <end position="127"/>
    </location>
</feature>
<feature type="transmembrane region" description="Helical" evidence="1">
    <location>
        <begin position="110"/>
        <end position="130"/>
    </location>
</feature>
<keyword evidence="1" id="KW-1133">Transmembrane helix</keyword>
<dbReference type="Proteomes" id="UP001226691">
    <property type="component" value="Unassembled WGS sequence"/>
</dbReference>
<dbReference type="Pfam" id="PF04892">
    <property type="entry name" value="VanZ"/>
    <property type="match status" value="1"/>
</dbReference>
<comment type="caution">
    <text evidence="3">The sequence shown here is derived from an EMBL/GenBank/DDBJ whole genome shotgun (WGS) entry which is preliminary data.</text>
</comment>
<name>A0ABU0TWD9_MICTR</name>
<feature type="transmembrane region" description="Helical" evidence="1">
    <location>
        <begin position="12"/>
        <end position="33"/>
    </location>
</feature>
<evidence type="ECO:0000259" key="2">
    <source>
        <dbReference type="Pfam" id="PF04892"/>
    </source>
</evidence>
<proteinExistence type="predicted"/>
<keyword evidence="4" id="KW-1185">Reference proteome</keyword>
<feature type="transmembrane region" description="Helical" evidence="1">
    <location>
        <begin position="53"/>
        <end position="75"/>
    </location>
</feature>
<dbReference type="EMBL" id="JAUTBF010000001">
    <property type="protein sequence ID" value="MDQ1123242.1"/>
    <property type="molecule type" value="Genomic_DNA"/>
</dbReference>
<accession>A0ABU0TWD9</accession>
<evidence type="ECO:0000256" key="1">
    <source>
        <dbReference type="SAM" id="Phobius"/>
    </source>
</evidence>